<dbReference type="PANTHER" id="PTHR12135:SF0">
    <property type="entry name" value="DNA REPAIR PROTEIN COMPLEMENTING XP-C CELLS"/>
    <property type="match status" value="1"/>
</dbReference>
<evidence type="ECO:0000256" key="2">
    <source>
        <dbReference type="ARBA" id="ARBA00009525"/>
    </source>
</evidence>
<dbReference type="HOGENOM" id="CLU_003639_1_1_1"/>
<dbReference type="OMA" id="VDEYAMD"/>
<dbReference type="InterPro" id="IPR018326">
    <property type="entry name" value="Rad4_beta-hairpin_dom1"/>
</dbReference>
<keyword evidence="5" id="KW-0539">Nucleus</keyword>
<dbReference type="Pfam" id="PF03835">
    <property type="entry name" value="Rad4"/>
    <property type="match status" value="1"/>
</dbReference>
<dbReference type="GO" id="GO:0000111">
    <property type="term" value="C:nucleotide-excision repair factor 2 complex"/>
    <property type="evidence" value="ECO:0007669"/>
    <property type="project" value="TreeGrafter"/>
</dbReference>
<dbReference type="Pfam" id="PF10404">
    <property type="entry name" value="BHD_2"/>
    <property type="match status" value="1"/>
</dbReference>
<feature type="compositionally biased region" description="Acidic residues" evidence="6">
    <location>
        <begin position="1208"/>
        <end position="1221"/>
    </location>
</feature>
<feature type="domain" description="Rad4 beta-hairpin" evidence="9">
    <location>
        <begin position="724"/>
        <end position="801"/>
    </location>
</feature>
<dbReference type="InterPro" id="IPR042488">
    <property type="entry name" value="Rad4_BHD3_sf"/>
</dbReference>
<dbReference type="EMBL" id="AQGS01000238">
    <property type="protein sequence ID" value="EPS41514.1"/>
    <property type="molecule type" value="Genomic_DNA"/>
</dbReference>
<dbReference type="InterPro" id="IPR036985">
    <property type="entry name" value="Transglutaminase-like_sf"/>
</dbReference>
<sequence length="1229" mass="136702">MSRRSKVPSSKPRSSAAESSSGEPFNRFEDIPTEFKHMLAERVREEREASAAARAARLAQTAPQPSASAGPSTSAKRKKPLTRRTAAGPNLEETSPAKGVEPPSPIEHSTNGAQRKPLQNLEKAKLASPGPSSARGPMTKQTVITPPKSKTSAVNTPKRGPLTTTPPAMKPSTDSKPVQAAQDSDFEDSDDDDEFDDDSDVDWETVDLTNFKPAPAPVNTNKNEPVVFELSIPKPSKSKDSGRKGPTPVERKIRLGVHKVHLLCLLAHNRLRSQFCNDKETQNFLLRILEKRVVAELNDNSYQHSKVFKQGLSNAAAAFRRRYRITKPGIRKPLWGYMPPSYDKLCGDGDVEINEFRAAAKNLEGSRDMGAQLFCALLRRAGLDARMVCSLQPLSYLFKAKYSIDDEKRKSMVFMTEDPDDYETSDDDTDDGIFVGNVNKAYGGPGPQRPNWRLPPSNSRISMGGKKVKKKREKQILIHDPSLPIYWVEVFDVMSQLWVAVDPLGMGVVRNLGNFEPPQADFENEMSYVVAFDNKHKVRDITKKYVKSYNGLTRNLRVDGTLDGTKWWKKALRLYTVPAYMAPDRDQFENGIMEDRVLREGIPKSLSVMKNHPVFAIEEQLRQNEVIHPKVECGTMTGKNKKPIPVYRRQDVKQVKTATQWYMLGREIKAGEQPLKHKKVKKGRKLDDTVDLEEYEEPEDQETGMYAQSQTIIYRPEPCVGPIVPQNAYGNIDLYVPSMLPDGGVHIPHKMARIAGEFLGIGEFIADAVVGFDFRTGGRSTPVIKGIVAAEESEEAIWLMIHHIEKEEAEAANEERRLKSLNMWRNFLVKLRIKERVDEYAMDDAPEPALNKAAEEMDPCTPDSPDDSKEDGKENIETPASNIVKSDSYAGGGFFSDEIDIIAGLLSNEKVKKDREKIWQEYTAKKLAEVEERLLEEAATEKLFDSTDYNDYGSFLEEEDSGMKQDTHERSTNKGKGKAVESYGGGFLVDESEEPISGGFIIEEDQDFGGGGFMVDDDSPVGGGFLVENDDVGGGGFMVEEDGVGGGFIVEDEDLHINKHTNLSPKPAAPKRKLQDMDMGESKLLYDPSAYGEGFSDHEMTDQTRKQSRSSTPQIAGSLKRKAQYVEGEGGNVTKRTKSASPAAVVQSPPTPNIDFSQTQSESPIADIIMAAGTPNQLKIKASNISEEEDRCRKKSLSFSPPANDERDFPEDDIQDDEFEYSDAGWTSS</sequence>
<reference evidence="10 11" key="1">
    <citation type="journal article" date="2013" name="PLoS Genet.">
        <title>Genomic mechanisms accounting for the adaptation to parasitism in nematode-trapping fungi.</title>
        <authorList>
            <person name="Meerupati T."/>
            <person name="Andersson K.M."/>
            <person name="Friman E."/>
            <person name="Kumar D."/>
            <person name="Tunlid A."/>
            <person name="Ahren D."/>
        </authorList>
    </citation>
    <scope>NUCLEOTIDE SEQUENCE [LARGE SCALE GENOMIC DNA]</scope>
    <source>
        <strain evidence="10 11">CBS 200.50</strain>
    </source>
</reference>
<dbReference type="Gene3D" id="3.30.70.2460">
    <property type="entry name" value="Rad4, beta-hairpin domain BHD3"/>
    <property type="match status" value="1"/>
</dbReference>
<dbReference type="GO" id="GO:0071942">
    <property type="term" value="C:XPC complex"/>
    <property type="evidence" value="ECO:0007669"/>
    <property type="project" value="TreeGrafter"/>
</dbReference>
<evidence type="ECO:0000259" key="9">
    <source>
        <dbReference type="SMART" id="SM01032"/>
    </source>
</evidence>
<dbReference type="SUPFAM" id="SSF54001">
    <property type="entry name" value="Cysteine proteinases"/>
    <property type="match status" value="1"/>
</dbReference>
<feature type="compositionally biased region" description="Basic and acidic residues" evidence="6">
    <location>
        <begin position="866"/>
        <end position="876"/>
    </location>
</feature>
<feature type="compositionally biased region" description="Basic and acidic residues" evidence="6">
    <location>
        <begin position="961"/>
        <end position="972"/>
    </location>
</feature>
<feature type="region of interest" description="Disordered" evidence="6">
    <location>
        <begin position="1"/>
        <end position="200"/>
    </location>
</feature>
<feature type="compositionally biased region" description="Polar residues" evidence="6">
    <location>
        <begin position="162"/>
        <end position="176"/>
    </location>
</feature>
<comment type="subcellular location">
    <subcellularLocation>
        <location evidence="1">Nucleus</location>
    </subcellularLocation>
</comment>
<comment type="caution">
    <text evidence="10">The sequence shown here is derived from an EMBL/GenBank/DDBJ whole genome shotgun (WGS) entry which is preliminary data.</text>
</comment>
<feature type="compositionally biased region" description="Polar residues" evidence="6">
    <location>
        <begin position="61"/>
        <end position="74"/>
    </location>
</feature>
<evidence type="ECO:0000256" key="1">
    <source>
        <dbReference type="ARBA" id="ARBA00004123"/>
    </source>
</evidence>
<dbReference type="GO" id="GO:0003697">
    <property type="term" value="F:single-stranded DNA binding"/>
    <property type="evidence" value="ECO:0007669"/>
    <property type="project" value="TreeGrafter"/>
</dbReference>
<feature type="region of interest" description="Disordered" evidence="6">
    <location>
        <begin position="958"/>
        <end position="979"/>
    </location>
</feature>
<feature type="compositionally biased region" description="Basic and acidic residues" evidence="6">
    <location>
        <begin position="26"/>
        <end position="49"/>
    </location>
</feature>
<keyword evidence="11" id="KW-1185">Reference proteome</keyword>
<dbReference type="InterPro" id="IPR018325">
    <property type="entry name" value="Rad4/PNGase_transGLS-fold"/>
</dbReference>
<feature type="region of interest" description="Disordered" evidence="6">
    <location>
        <begin position="1182"/>
        <end position="1229"/>
    </location>
</feature>
<keyword evidence="4" id="KW-0234">DNA repair</keyword>
<dbReference type="SMART" id="SM01031">
    <property type="entry name" value="BHD_2"/>
    <property type="match status" value="1"/>
</dbReference>
<gene>
    <name evidence="10" type="ORF">H072_4572</name>
</gene>
<dbReference type="GO" id="GO:0003684">
    <property type="term" value="F:damaged DNA binding"/>
    <property type="evidence" value="ECO:0007669"/>
    <property type="project" value="InterPro"/>
</dbReference>
<dbReference type="eggNOG" id="KOG2179">
    <property type="taxonomic scope" value="Eukaryota"/>
</dbReference>
<feature type="region of interest" description="Disordered" evidence="6">
    <location>
        <begin position="1092"/>
        <end position="1162"/>
    </location>
</feature>
<dbReference type="Gene3D" id="3.90.260.10">
    <property type="entry name" value="Transglutaminase-like"/>
    <property type="match status" value="1"/>
</dbReference>
<evidence type="ECO:0000256" key="6">
    <source>
        <dbReference type="SAM" id="MobiDB-lite"/>
    </source>
</evidence>
<dbReference type="Proteomes" id="UP000015100">
    <property type="component" value="Unassembled WGS sequence"/>
</dbReference>
<accession>S8AF27</accession>
<comment type="similarity">
    <text evidence="2">Belongs to the XPC family.</text>
</comment>
<dbReference type="SMART" id="SM01030">
    <property type="entry name" value="BHD_1"/>
    <property type="match status" value="1"/>
</dbReference>
<proteinExistence type="inferred from homology"/>
<evidence type="ECO:0000259" key="7">
    <source>
        <dbReference type="SMART" id="SM01030"/>
    </source>
</evidence>
<dbReference type="GO" id="GO:0006298">
    <property type="term" value="P:mismatch repair"/>
    <property type="evidence" value="ECO:0007669"/>
    <property type="project" value="TreeGrafter"/>
</dbReference>
<dbReference type="Pfam" id="PF10405">
    <property type="entry name" value="BHD_3"/>
    <property type="match status" value="1"/>
</dbReference>
<evidence type="ECO:0000256" key="4">
    <source>
        <dbReference type="ARBA" id="ARBA00023204"/>
    </source>
</evidence>
<feature type="region of interest" description="Disordered" evidence="6">
    <location>
        <begin position="445"/>
        <end position="465"/>
    </location>
</feature>
<feature type="compositionally biased region" description="Acidic residues" evidence="6">
    <location>
        <begin position="184"/>
        <end position="200"/>
    </location>
</feature>
<dbReference type="GO" id="GO:0005737">
    <property type="term" value="C:cytoplasm"/>
    <property type="evidence" value="ECO:0007669"/>
    <property type="project" value="TreeGrafter"/>
</dbReference>
<organism evidence="10 11">
    <name type="scientific">Dactylellina haptotyla (strain CBS 200.50)</name>
    <name type="common">Nematode-trapping fungus</name>
    <name type="synonym">Monacrosporium haptotylum</name>
    <dbReference type="NCBI Taxonomy" id="1284197"/>
    <lineage>
        <taxon>Eukaryota</taxon>
        <taxon>Fungi</taxon>
        <taxon>Dikarya</taxon>
        <taxon>Ascomycota</taxon>
        <taxon>Pezizomycotina</taxon>
        <taxon>Orbiliomycetes</taxon>
        <taxon>Orbiliales</taxon>
        <taxon>Orbiliaceae</taxon>
        <taxon>Dactylellina</taxon>
    </lineage>
</organism>
<dbReference type="GO" id="GO:0006289">
    <property type="term" value="P:nucleotide-excision repair"/>
    <property type="evidence" value="ECO:0007669"/>
    <property type="project" value="InterPro"/>
</dbReference>
<dbReference type="Gene3D" id="2.20.20.110">
    <property type="entry name" value="Rad4, beta-hairpin domain BHD1"/>
    <property type="match status" value="1"/>
</dbReference>
<feature type="compositionally biased region" description="Low complexity" evidence="6">
    <location>
        <begin position="50"/>
        <end position="59"/>
    </location>
</feature>
<evidence type="ECO:0000256" key="5">
    <source>
        <dbReference type="ARBA" id="ARBA00023242"/>
    </source>
</evidence>
<feature type="domain" description="Rad4 beta-hairpin" evidence="7">
    <location>
        <begin position="598"/>
        <end position="653"/>
    </location>
</feature>
<dbReference type="InterPro" id="IPR018327">
    <property type="entry name" value="BHD_2"/>
</dbReference>
<dbReference type="InterPro" id="IPR018328">
    <property type="entry name" value="Rad4_beta-hairpin_dom3"/>
</dbReference>
<feature type="region of interest" description="Disordered" evidence="6">
    <location>
        <begin position="850"/>
        <end position="884"/>
    </location>
</feature>
<feature type="compositionally biased region" description="Basic and acidic residues" evidence="6">
    <location>
        <begin position="1095"/>
        <end position="1105"/>
    </location>
</feature>
<dbReference type="PANTHER" id="PTHR12135">
    <property type="entry name" value="DNA REPAIR PROTEIN XP-C / RAD4"/>
    <property type="match status" value="1"/>
</dbReference>
<dbReference type="Gene3D" id="3.30.60.290">
    <property type="entry name" value="Rad4, beta-hairpin domain BHD2"/>
    <property type="match status" value="1"/>
</dbReference>
<dbReference type="InterPro" id="IPR038765">
    <property type="entry name" value="Papain-like_cys_pep_sf"/>
</dbReference>
<evidence type="ECO:0000313" key="11">
    <source>
        <dbReference type="Proteomes" id="UP000015100"/>
    </source>
</evidence>
<reference evidence="11" key="2">
    <citation type="submission" date="2013-04" db="EMBL/GenBank/DDBJ databases">
        <title>Genomic mechanisms accounting for the adaptation to parasitism in nematode-trapping fungi.</title>
        <authorList>
            <person name="Ahren D.G."/>
        </authorList>
    </citation>
    <scope>NUCLEOTIDE SEQUENCE [LARGE SCALE GENOMIC DNA]</scope>
    <source>
        <strain evidence="11">CBS 200.50</strain>
    </source>
</reference>
<dbReference type="OrthoDB" id="300780at2759"/>
<protein>
    <recommendedName>
        <fullName evidence="12">Rad4 beta-hairpin domain-containing protein</fullName>
    </recommendedName>
</protein>
<dbReference type="STRING" id="1284197.S8AF27"/>
<evidence type="ECO:0000313" key="10">
    <source>
        <dbReference type="EMBL" id="EPS41514.1"/>
    </source>
</evidence>
<keyword evidence="3" id="KW-0227">DNA damage</keyword>
<feature type="domain" description="Rad4 beta-hairpin" evidence="8">
    <location>
        <begin position="655"/>
        <end position="717"/>
    </location>
</feature>
<dbReference type="Pfam" id="PF10403">
    <property type="entry name" value="BHD_1"/>
    <property type="match status" value="1"/>
</dbReference>
<evidence type="ECO:0000256" key="3">
    <source>
        <dbReference type="ARBA" id="ARBA00022763"/>
    </source>
</evidence>
<dbReference type="AlphaFoldDB" id="S8AF27"/>
<feature type="compositionally biased region" description="Polar residues" evidence="6">
    <location>
        <begin position="139"/>
        <end position="155"/>
    </location>
</feature>
<name>S8AF27_DACHA</name>
<evidence type="ECO:0008006" key="12">
    <source>
        <dbReference type="Google" id="ProtNLM"/>
    </source>
</evidence>
<evidence type="ECO:0000259" key="8">
    <source>
        <dbReference type="SMART" id="SM01031"/>
    </source>
</evidence>
<dbReference type="SMART" id="SM01032">
    <property type="entry name" value="BHD_3"/>
    <property type="match status" value="1"/>
</dbReference>
<dbReference type="InterPro" id="IPR004583">
    <property type="entry name" value="DNA_repair_Rad4"/>
</dbReference>
<feature type="compositionally biased region" description="Low complexity" evidence="6">
    <location>
        <begin position="7"/>
        <end position="21"/>
    </location>
</feature>